<keyword evidence="7 8" id="KW-0472">Membrane</keyword>
<dbReference type="InterPro" id="IPR056785">
    <property type="entry name" value="YkcA/B-like_C"/>
</dbReference>
<evidence type="ECO:0000313" key="12">
    <source>
        <dbReference type="Proteomes" id="UP000316968"/>
    </source>
</evidence>
<evidence type="ECO:0000259" key="9">
    <source>
        <dbReference type="Pfam" id="PF13231"/>
    </source>
</evidence>
<keyword evidence="3" id="KW-0328">Glycosyltransferase</keyword>
<feature type="transmembrane region" description="Helical" evidence="8">
    <location>
        <begin position="210"/>
        <end position="228"/>
    </location>
</feature>
<evidence type="ECO:0000256" key="5">
    <source>
        <dbReference type="ARBA" id="ARBA00022692"/>
    </source>
</evidence>
<evidence type="ECO:0000256" key="6">
    <source>
        <dbReference type="ARBA" id="ARBA00022989"/>
    </source>
</evidence>
<dbReference type="GO" id="GO:0016763">
    <property type="term" value="F:pentosyltransferase activity"/>
    <property type="evidence" value="ECO:0007669"/>
    <property type="project" value="TreeGrafter"/>
</dbReference>
<evidence type="ECO:0000256" key="4">
    <source>
        <dbReference type="ARBA" id="ARBA00022679"/>
    </source>
</evidence>
<dbReference type="EMBL" id="CP041217">
    <property type="protein sequence ID" value="QDH20653.1"/>
    <property type="molecule type" value="Genomic_DNA"/>
</dbReference>
<evidence type="ECO:0000256" key="2">
    <source>
        <dbReference type="ARBA" id="ARBA00022475"/>
    </source>
</evidence>
<evidence type="ECO:0000259" key="10">
    <source>
        <dbReference type="Pfam" id="PF24878"/>
    </source>
</evidence>
<keyword evidence="2" id="KW-1003">Cell membrane</keyword>
<evidence type="ECO:0000256" key="3">
    <source>
        <dbReference type="ARBA" id="ARBA00022676"/>
    </source>
</evidence>
<feature type="transmembrane region" description="Helical" evidence="8">
    <location>
        <begin position="185"/>
        <end position="203"/>
    </location>
</feature>
<keyword evidence="6 8" id="KW-1133">Transmembrane helix</keyword>
<dbReference type="Proteomes" id="UP000316968">
    <property type="component" value="Chromosome"/>
</dbReference>
<feature type="transmembrane region" description="Helical" evidence="8">
    <location>
        <begin position="344"/>
        <end position="364"/>
    </location>
</feature>
<feature type="transmembrane region" description="Helical" evidence="8">
    <location>
        <begin position="86"/>
        <end position="108"/>
    </location>
</feature>
<evidence type="ECO:0000256" key="7">
    <source>
        <dbReference type="ARBA" id="ARBA00023136"/>
    </source>
</evidence>
<keyword evidence="12" id="KW-1185">Reference proteome</keyword>
<feature type="transmembrane region" description="Helical" evidence="8">
    <location>
        <begin position="395"/>
        <end position="414"/>
    </location>
</feature>
<sequence length="626" mass="65434">MNLFSLRRIDPLPAALAFAALLLSLLRIDKSGYLNAYYTAAAVSMSQSFHNFLYNAFDPGGFISIDKPPVAFWLQAISVKLLGLHAWSLALPSALAFAGSVALLYVLVRPSFGLAAARLSALILTLTPIAAAVSRTNNADSVLLFCLLLATLALQRAVRTESTLRLCAAAALVGVGFNVKMMQAYLVLPAFALFVLTARTLPWRRLLKQSAAALAVLVAVSLSWATFVDATPADQRPYVGSSMHNSVLELALGYNGIGRLTGQMGGSASAAVLSSSSEDGPPGPLRLLDVKLAGQISWLLPFALFGAVLLGVRRPKLRADVLLWAGWLLPMIVVFSAAGFFHRYYLVMLAPGIAALAGAAIAELCRNRQPAWLLAGGAVAFGTAAYIAGTDGLPRLGLAAAALGASGLLLALALPQARAASKAALALCLAGVLAAPGFWSLTPALYGGSARQPYASPYLADGDSWSRDGEPLDAALVHYLLRHRGDAKYVAAIPSSNSGADSLIIQTREPVLAWGGFKGADPALGVDGIRRMAATGQVRYVLLGGSHDSADAVASWVRQHAAVVPRSRWDVMSRGEASGFSAAAGAEAEQAGTVAGMLGRAVDLLGLHRSYTLYDLDKGDSSVENS</sequence>
<proteinExistence type="predicted"/>
<dbReference type="GO" id="GO:0009103">
    <property type="term" value="P:lipopolysaccharide biosynthetic process"/>
    <property type="evidence" value="ECO:0007669"/>
    <property type="project" value="UniProtKB-ARBA"/>
</dbReference>
<evidence type="ECO:0000256" key="1">
    <source>
        <dbReference type="ARBA" id="ARBA00004651"/>
    </source>
</evidence>
<dbReference type="PANTHER" id="PTHR33908:SF3">
    <property type="entry name" value="UNDECAPRENYL PHOSPHATE-ALPHA-4-AMINO-4-DEOXY-L-ARABINOSE ARABINOSYL TRANSFERASE"/>
    <property type="match status" value="1"/>
</dbReference>
<feature type="transmembrane region" description="Helical" evidence="8">
    <location>
        <begin position="321"/>
        <end position="338"/>
    </location>
</feature>
<dbReference type="OrthoDB" id="9810398at2"/>
<evidence type="ECO:0000313" key="11">
    <source>
        <dbReference type="EMBL" id="QDH20653.1"/>
    </source>
</evidence>
<feature type="transmembrane region" description="Helical" evidence="8">
    <location>
        <begin position="426"/>
        <end position="446"/>
    </location>
</feature>
<organism evidence="11 12">
    <name type="scientific">Saccharibacillus brassicae</name>
    <dbReference type="NCBI Taxonomy" id="2583377"/>
    <lineage>
        <taxon>Bacteria</taxon>
        <taxon>Bacillati</taxon>
        <taxon>Bacillota</taxon>
        <taxon>Bacilli</taxon>
        <taxon>Bacillales</taxon>
        <taxon>Paenibacillaceae</taxon>
        <taxon>Saccharibacillus</taxon>
    </lineage>
</organism>
<dbReference type="AlphaFoldDB" id="A0A4Y6USJ2"/>
<evidence type="ECO:0000256" key="8">
    <source>
        <dbReference type="SAM" id="Phobius"/>
    </source>
</evidence>
<reference evidence="11 12" key="1">
    <citation type="submission" date="2019-06" db="EMBL/GenBank/DDBJ databases">
        <title>Saccharibacillus brassicae sp. nov., an endophytic bacterium isolated from Chinese cabbage seeds (Brassica pekinensis).</title>
        <authorList>
            <person name="Jiang L."/>
            <person name="Lee J."/>
            <person name="Kim S.W."/>
        </authorList>
    </citation>
    <scope>NUCLEOTIDE SEQUENCE [LARGE SCALE GENOMIC DNA]</scope>
    <source>
        <strain evidence="12">KCTC 43072 / ATSA2</strain>
    </source>
</reference>
<feature type="domain" description="Putative mannosyltransferase YkcA/B-like C-terminal" evidence="10">
    <location>
        <begin position="476"/>
        <end position="560"/>
    </location>
</feature>
<accession>A0A4Y6USJ2</accession>
<dbReference type="RefSeq" id="WP_141447215.1">
    <property type="nucleotide sequence ID" value="NZ_CP041217.1"/>
</dbReference>
<dbReference type="Pfam" id="PF24878">
    <property type="entry name" value="YkcB_C"/>
    <property type="match status" value="1"/>
</dbReference>
<dbReference type="InterPro" id="IPR038731">
    <property type="entry name" value="RgtA/B/C-like"/>
</dbReference>
<dbReference type="InterPro" id="IPR050297">
    <property type="entry name" value="LipidA_mod_glycosyltrf_83"/>
</dbReference>
<dbReference type="KEGG" id="saca:FFV09_07175"/>
<dbReference type="GO" id="GO:0005886">
    <property type="term" value="C:plasma membrane"/>
    <property type="evidence" value="ECO:0007669"/>
    <property type="project" value="UniProtKB-SubCell"/>
</dbReference>
<feature type="transmembrane region" description="Helical" evidence="8">
    <location>
        <begin position="371"/>
        <end position="389"/>
    </location>
</feature>
<feature type="domain" description="Glycosyltransferase RgtA/B/C/D-like" evidence="9">
    <location>
        <begin position="66"/>
        <end position="224"/>
    </location>
</feature>
<comment type="subcellular location">
    <subcellularLocation>
        <location evidence="1">Cell membrane</location>
        <topology evidence="1">Multi-pass membrane protein</topology>
    </subcellularLocation>
</comment>
<keyword evidence="5 8" id="KW-0812">Transmembrane</keyword>
<feature type="transmembrane region" description="Helical" evidence="8">
    <location>
        <begin position="139"/>
        <end position="155"/>
    </location>
</feature>
<gene>
    <name evidence="11" type="ORF">FFV09_07175</name>
</gene>
<dbReference type="GO" id="GO:0010041">
    <property type="term" value="P:response to iron(III) ion"/>
    <property type="evidence" value="ECO:0007669"/>
    <property type="project" value="TreeGrafter"/>
</dbReference>
<feature type="transmembrane region" description="Helical" evidence="8">
    <location>
        <begin position="115"/>
        <end position="133"/>
    </location>
</feature>
<name>A0A4Y6USJ2_SACBS</name>
<protein>
    <submittedName>
        <fullName evidence="11">Phospholipid carrier-dependent glycosyltransferase</fullName>
    </submittedName>
</protein>
<feature type="transmembrane region" description="Helical" evidence="8">
    <location>
        <begin position="292"/>
        <end position="312"/>
    </location>
</feature>
<dbReference type="Pfam" id="PF13231">
    <property type="entry name" value="PMT_2"/>
    <property type="match status" value="1"/>
</dbReference>
<keyword evidence="4 11" id="KW-0808">Transferase</keyword>
<dbReference type="PANTHER" id="PTHR33908">
    <property type="entry name" value="MANNOSYLTRANSFERASE YKCB-RELATED"/>
    <property type="match status" value="1"/>
</dbReference>